<dbReference type="InterPro" id="IPR039420">
    <property type="entry name" value="WalR-like"/>
</dbReference>
<dbReference type="OrthoDB" id="5518267at2"/>
<dbReference type="InterPro" id="IPR025497">
    <property type="entry name" value="PatA-like_N"/>
</dbReference>
<feature type="modified residue" description="4-aspartylphosphate" evidence="6">
    <location>
        <position position="54"/>
    </location>
</feature>
<keyword evidence="10" id="KW-1185">Reference proteome</keyword>
<feature type="compositionally biased region" description="Polar residues" evidence="7">
    <location>
        <begin position="256"/>
        <end position="269"/>
    </location>
</feature>
<evidence type="ECO:0000256" key="5">
    <source>
        <dbReference type="ARBA" id="ARBA00023163"/>
    </source>
</evidence>
<dbReference type="Proteomes" id="UP000440224">
    <property type="component" value="Unassembled WGS sequence"/>
</dbReference>
<evidence type="ECO:0000256" key="1">
    <source>
        <dbReference type="ARBA" id="ARBA00022553"/>
    </source>
</evidence>
<dbReference type="AlphaFoldDB" id="A0A6N7PL22"/>
<keyword evidence="5" id="KW-0804">Transcription</keyword>
<name>A0A6N7PL22_9BACT</name>
<feature type="compositionally biased region" description="Pro residues" evidence="7">
    <location>
        <begin position="449"/>
        <end position="461"/>
    </location>
</feature>
<evidence type="ECO:0000256" key="3">
    <source>
        <dbReference type="ARBA" id="ARBA00023015"/>
    </source>
</evidence>
<dbReference type="PANTHER" id="PTHR48111">
    <property type="entry name" value="REGULATOR OF RPOS"/>
    <property type="match status" value="1"/>
</dbReference>
<reference evidence="9 10" key="1">
    <citation type="submission" date="2019-10" db="EMBL/GenBank/DDBJ databases">
        <title>A soil myxobacterium in the family Polyangiaceae.</title>
        <authorList>
            <person name="Li Y."/>
            <person name="Wang J."/>
        </authorList>
    </citation>
    <scope>NUCLEOTIDE SEQUENCE [LARGE SCALE GENOMIC DNA]</scope>
    <source>
        <strain evidence="9 10">DSM 14734</strain>
    </source>
</reference>
<dbReference type="Gene3D" id="3.40.50.2300">
    <property type="match status" value="1"/>
</dbReference>
<dbReference type="EMBL" id="WJIE01000003">
    <property type="protein sequence ID" value="MRG92629.1"/>
    <property type="molecule type" value="Genomic_DNA"/>
</dbReference>
<dbReference type="GO" id="GO:0000976">
    <property type="term" value="F:transcription cis-regulatory region binding"/>
    <property type="evidence" value="ECO:0007669"/>
    <property type="project" value="TreeGrafter"/>
</dbReference>
<evidence type="ECO:0000256" key="4">
    <source>
        <dbReference type="ARBA" id="ARBA00023125"/>
    </source>
</evidence>
<dbReference type="RefSeq" id="WP_153819490.1">
    <property type="nucleotide sequence ID" value="NZ_WJIE01000003.1"/>
</dbReference>
<sequence>MPRGLVLVIEDDEWVSSLLSGAIRDAGYDVIVCSTAQAGLDTACDREPDCIICDIDLPDNDGYWVARNVRTQPSRVSVTPFLFLSALDDQEARLEGFHVGADAYMTKPFRVDEVVAQVGALVQMAWRLRKRRDSLVSVPPSSTTETTAIQGDLSQMSIATVLTVLELERRTGVVEVVSKKRKVQLDVASGFIVSGTIGGTSTDAITILRSILGWKVGRFSFVPQPDRPPSGNAQPIGHLLLEAVRLEDESVHNGEQPRSSKAAPSTRLSAPSMGGPPSRHTDLGPPSSKAFAEAPKPHAPRAAAAAQAQAHAHDDQEAADRKAYYDWADFGMDEPVAAPPSGGRAEAVPGSQELVPESLYGDEAQLVEEPGELTELSAESLDEVDETPASEYQLDEEDLEGAPAYRPNSGGAPRRPGMGLTTTNAGAVRPGAGYGAGPVRPGAMAPRLPGGPPPRLTPPARPAVSAGLPGPPPGRPAPTRTAGGLPGPPPRAPGGATRLPGPPPRQQITPSRTSGEYPAYTRPSAPGPAPRAPGQAPGAHSKSTPPPLPHPGTGTGPVPRSPTPPPRLPTQTRPDLSDSGVRPAPPPLPPRHPQTGPSNDKKR</sequence>
<feature type="compositionally biased region" description="Acidic residues" evidence="7">
    <location>
        <begin position="380"/>
        <end position="400"/>
    </location>
</feature>
<dbReference type="InterPro" id="IPR011006">
    <property type="entry name" value="CheY-like_superfamily"/>
</dbReference>
<feature type="region of interest" description="Disordered" evidence="7">
    <location>
        <begin position="377"/>
        <end position="603"/>
    </location>
</feature>
<feature type="region of interest" description="Disordered" evidence="7">
    <location>
        <begin position="332"/>
        <end position="358"/>
    </location>
</feature>
<dbReference type="Pfam" id="PF00072">
    <property type="entry name" value="Response_reg"/>
    <property type="match status" value="1"/>
</dbReference>
<feature type="compositionally biased region" description="Pro residues" evidence="7">
    <location>
        <begin position="559"/>
        <end position="568"/>
    </location>
</feature>
<organism evidence="9 10">
    <name type="scientific">Polyangium spumosum</name>
    <dbReference type="NCBI Taxonomy" id="889282"/>
    <lineage>
        <taxon>Bacteria</taxon>
        <taxon>Pseudomonadati</taxon>
        <taxon>Myxococcota</taxon>
        <taxon>Polyangia</taxon>
        <taxon>Polyangiales</taxon>
        <taxon>Polyangiaceae</taxon>
        <taxon>Polyangium</taxon>
    </lineage>
</organism>
<dbReference type="GO" id="GO:0005829">
    <property type="term" value="C:cytosol"/>
    <property type="evidence" value="ECO:0007669"/>
    <property type="project" value="TreeGrafter"/>
</dbReference>
<evidence type="ECO:0000313" key="10">
    <source>
        <dbReference type="Proteomes" id="UP000440224"/>
    </source>
</evidence>
<feature type="domain" description="Response regulatory" evidence="8">
    <location>
        <begin position="5"/>
        <end position="122"/>
    </location>
</feature>
<comment type="caution">
    <text evidence="9">The sequence shown here is derived from an EMBL/GenBank/DDBJ whole genome shotgun (WGS) entry which is preliminary data.</text>
</comment>
<feature type="region of interest" description="Disordered" evidence="7">
    <location>
        <begin position="248"/>
        <end position="301"/>
    </location>
</feature>
<keyword evidence="4" id="KW-0238">DNA-binding</keyword>
<keyword evidence="3" id="KW-0805">Transcription regulation</keyword>
<keyword evidence="2" id="KW-0902">Two-component regulatory system</keyword>
<dbReference type="GO" id="GO:0000156">
    <property type="term" value="F:phosphorelay response regulator activity"/>
    <property type="evidence" value="ECO:0007669"/>
    <property type="project" value="TreeGrafter"/>
</dbReference>
<dbReference type="Pfam" id="PF14332">
    <property type="entry name" value="DUF4388"/>
    <property type="match status" value="1"/>
</dbReference>
<dbReference type="SUPFAM" id="SSF52172">
    <property type="entry name" value="CheY-like"/>
    <property type="match status" value="1"/>
</dbReference>
<evidence type="ECO:0000259" key="8">
    <source>
        <dbReference type="PROSITE" id="PS50110"/>
    </source>
</evidence>
<keyword evidence="1 6" id="KW-0597">Phosphoprotein</keyword>
<dbReference type="PROSITE" id="PS50110">
    <property type="entry name" value="RESPONSE_REGULATORY"/>
    <property type="match status" value="1"/>
</dbReference>
<dbReference type="PANTHER" id="PTHR48111:SF1">
    <property type="entry name" value="TWO-COMPONENT RESPONSE REGULATOR ORR33"/>
    <property type="match status" value="1"/>
</dbReference>
<accession>A0A6N7PL22</accession>
<proteinExistence type="predicted"/>
<dbReference type="InterPro" id="IPR001789">
    <property type="entry name" value="Sig_transdc_resp-reg_receiver"/>
</dbReference>
<evidence type="ECO:0000256" key="2">
    <source>
        <dbReference type="ARBA" id="ARBA00023012"/>
    </source>
</evidence>
<gene>
    <name evidence="9" type="ORF">GF068_11910</name>
</gene>
<dbReference type="GO" id="GO:0032993">
    <property type="term" value="C:protein-DNA complex"/>
    <property type="evidence" value="ECO:0007669"/>
    <property type="project" value="TreeGrafter"/>
</dbReference>
<evidence type="ECO:0000256" key="6">
    <source>
        <dbReference type="PROSITE-ProRule" id="PRU00169"/>
    </source>
</evidence>
<evidence type="ECO:0000313" key="9">
    <source>
        <dbReference type="EMBL" id="MRG92629.1"/>
    </source>
</evidence>
<evidence type="ECO:0000256" key="7">
    <source>
        <dbReference type="SAM" id="MobiDB-lite"/>
    </source>
</evidence>
<dbReference type="CDD" id="cd17574">
    <property type="entry name" value="REC_OmpR"/>
    <property type="match status" value="1"/>
</dbReference>
<protein>
    <submittedName>
        <fullName evidence="9">Response regulator</fullName>
    </submittedName>
</protein>
<dbReference type="GO" id="GO:0006355">
    <property type="term" value="P:regulation of DNA-templated transcription"/>
    <property type="evidence" value="ECO:0007669"/>
    <property type="project" value="TreeGrafter"/>
</dbReference>
<dbReference type="SMART" id="SM00448">
    <property type="entry name" value="REC"/>
    <property type="match status" value="1"/>
</dbReference>
<feature type="compositionally biased region" description="Pro residues" evidence="7">
    <location>
        <begin position="583"/>
        <end position="592"/>
    </location>
</feature>